<dbReference type="PANTHER" id="PTHR23020">
    <property type="entry name" value="UNCHARACTERIZED NUCLEAR HORMONE RECEPTOR-RELATED"/>
    <property type="match status" value="1"/>
</dbReference>
<dbReference type="InterPro" id="IPR052961">
    <property type="entry name" value="Oxido-Kinase-like_Enzymes"/>
</dbReference>
<evidence type="ECO:0008006" key="3">
    <source>
        <dbReference type="Google" id="ProtNLM"/>
    </source>
</evidence>
<sequence>MDDEFSCYLSAKTLTKYLRDKKLMKDENDEVRSHIRKASFSKWSRASKTNMEAKFLKHEVIFYRALSSWITPGYVSIPMVIDSSYFEMTELVMNGMIMEDVSSEVDKPIFVDHQLRWDIEVMSLVKSLAEFHSYSIGMSLDSRKMPWMTQCTDKWYVDWVNTKMRSIELITKWVTQHKSVFDTAQIHFFKRIDTTLVTSLIRDHLHPLLSKLNMRCLIHGDSFISNFMIPKEITNGKLSKQSPFAEHISDLIKNRCLLIDWQTYLIGSPMFDLVSLFDGLIIEPGSKEECHLFCAYLDFLKRFGAKTYITAETMKDYVKQFEICRIIAFVVESGLWSHYILVEDADNEGEYGVITKKAQAYLQKRVNHMQKCFQLL</sequence>
<dbReference type="EMBL" id="ASPP01003471">
    <property type="protein sequence ID" value="ETO33353.1"/>
    <property type="molecule type" value="Genomic_DNA"/>
</dbReference>
<reference evidence="1 2" key="1">
    <citation type="journal article" date="2013" name="Curr. Biol.">
        <title>The Genome of the Foraminiferan Reticulomyxa filosa.</title>
        <authorList>
            <person name="Glockner G."/>
            <person name="Hulsmann N."/>
            <person name="Schleicher M."/>
            <person name="Noegel A.A."/>
            <person name="Eichinger L."/>
            <person name="Gallinger C."/>
            <person name="Pawlowski J."/>
            <person name="Sierra R."/>
            <person name="Euteneuer U."/>
            <person name="Pillet L."/>
            <person name="Moustafa A."/>
            <person name="Platzer M."/>
            <person name="Groth M."/>
            <person name="Szafranski K."/>
            <person name="Schliwa M."/>
        </authorList>
    </citation>
    <scope>NUCLEOTIDE SEQUENCE [LARGE SCALE GENOMIC DNA]</scope>
</reference>
<accession>X6P5G2</accession>
<dbReference type="SUPFAM" id="SSF56112">
    <property type="entry name" value="Protein kinase-like (PK-like)"/>
    <property type="match status" value="1"/>
</dbReference>
<dbReference type="AlphaFoldDB" id="X6P5G2"/>
<dbReference type="Gene3D" id="3.90.1200.10">
    <property type="match status" value="1"/>
</dbReference>
<keyword evidence="2" id="KW-1185">Reference proteome</keyword>
<proteinExistence type="predicted"/>
<dbReference type="Pfam" id="PF02958">
    <property type="entry name" value="EcKL"/>
    <property type="match status" value="1"/>
</dbReference>
<dbReference type="Proteomes" id="UP000023152">
    <property type="component" value="Unassembled WGS sequence"/>
</dbReference>
<evidence type="ECO:0000313" key="2">
    <source>
        <dbReference type="Proteomes" id="UP000023152"/>
    </source>
</evidence>
<comment type="caution">
    <text evidence="1">The sequence shown here is derived from an EMBL/GenBank/DDBJ whole genome shotgun (WGS) entry which is preliminary data.</text>
</comment>
<evidence type="ECO:0000313" key="1">
    <source>
        <dbReference type="EMBL" id="ETO33353.1"/>
    </source>
</evidence>
<organism evidence="1 2">
    <name type="scientific">Reticulomyxa filosa</name>
    <dbReference type="NCBI Taxonomy" id="46433"/>
    <lineage>
        <taxon>Eukaryota</taxon>
        <taxon>Sar</taxon>
        <taxon>Rhizaria</taxon>
        <taxon>Retaria</taxon>
        <taxon>Foraminifera</taxon>
        <taxon>Monothalamids</taxon>
        <taxon>Reticulomyxidae</taxon>
        <taxon>Reticulomyxa</taxon>
    </lineage>
</organism>
<dbReference type="PANTHER" id="PTHR23020:SF41">
    <property type="entry name" value="AMINOGLYCOSIDE PHOSPHOTRANSFERASE DOMAIN-CONTAINING PROTEIN"/>
    <property type="match status" value="1"/>
</dbReference>
<protein>
    <recommendedName>
        <fullName evidence="3">CHK kinase-like domain-containing protein</fullName>
    </recommendedName>
</protein>
<gene>
    <name evidence="1" type="ORF">RFI_03755</name>
</gene>
<name>X6P5G2_RETFI</name>
<dbReference type="InterPro" id="IPR004119">
    <property type="entry name" value="EcKL"/>
</dbReference>
<dbReference type="InterPro" id="IPR011009">
    <property type="entry name" value="Kinase-like_dom_sf"/>
</dbReference>